<dbReference type="Proteomes" id="UP000199532">
    <property type="component" value="Unassembled WGS sequence"/>
</dbReference>
<gene>
    <name evidence="1" type="ORF">SAMN04487995_0012</name>
</gene>
<reference evidence="1 2" key="1">
    <citation type="submission" date="2016-10" db="EMBL/GenBank/DDBJ databases">
        <authorList>
            <person name="de Groot N.N."/>
        </authorList>
    </citation>
    <scope>NUCLEOTIDE SEQUENCE [LARGE SCALE GENOMIC DNA]</scope>
    <source>
        <strain evidence="1 2">DSM 19938</strain>
    </source>
</reference>
<accession>A0A1H6PZM6</accession>
<protein>
    <submittedName>
        <fullName evidence="1">Uncharacterized protein</fullName>
    </submittedName>
</protein>
<evidence type="ECO:0000313" key="2">
    <source>
        <dbReference type="Proteomes" id="UP000199532"/>
    </source>
</evidence>
<dbReference type="RefSeq" id="WP_090330441.1">
    <property type="nucleotide sequence ID" value="NZ_FNXY01000001.1"/>
</dbReference>
<evidence type="ECO:0000313" key="1">
    <source>
        <dbReference type="EMBL" id="SEI37058.1"/>
    </source>
</evidence>
<organism evidence="1 2">
    <name type="scientific">Dyadobacter koreensis</name>
    <dbReference type="NCBI Taxonomy" id="408657"/>
    <lineage>
        <taxon>Bacteria</taxon>
        <taxon>Pseudomonadati</taxon>
        <taxon>Bacteroidota</taxon>
        <taxon>Cytophagia</taxon>
        <taxon>Cytophagales</taxon>
        <taxon>Spirosomataceae</taxon>
        <taxon>Dyadobacter</taxon>
    </lineage>
</organism>
<dbReference type="EMBL" id="FNXY01000001">
    <property type="protein sequence ID" value="SEI37058.1"/>
    <property type="molecule type" value="Genomic_DNA"/>
</dbReference>
<sequence>MIHEKTFILAVDREAKIVMKGNAGKNSRQVNIDFEFLIKEKHDKFFRAPIGLNHPKYWKLQRLTPEKSQLMQLVYSGISKKHLDEAVKEFKQFFGAGYIFSDAINVAERVKTLRGIRLTDMSRRLAMAV</sequence>
<dbReference type="OrthoDB" id="956917at2"/>
<name>A0A1H6PZM6_9BACT</name>
<keyword evidence="2" id="KW-1185">Reference proteome</keyword>
<proteinExistence type="predicted"/>
<dbReference type="AlphaFoldDB" id="A0A1H6PZM6"/>